<dbReference type="AlphaFoldDB" id="A0A6V8NT71"/>
<evidence type="ECO:0000259" key="13">
    <source>
        <dbReference type="Pfam" id="PF20258"/>
    </source>
</evidence>
<dbReference type="EMBL" id="BLRV01000080">
    <property type="protein sequence ID" value="GFP21666.1"/>
    <property type="molecule type" value="Genomic_DNA"/>
</dbReference>
<dbReference type="NCBIfam" id="TIGR00420">
    <property type="entry name" value="trmU"/>
    <property type="match status" value="1"/>
</dbReference>
<dbReference type="InterPro" id="IPR004506">
    <property type="entry name" value="MnmA-like"/>
</dbReference>
<feature type="site" description="Interaction with tRNA" evidence="11">
    <location>
        <position position="493"/>
    </location>
</feature>
<keyword evidence="7 11" id="KW-0694">RNA-binding</keyword>
<evidence type="ECO:0000256" key="1">
    <source>
        <dbReference type="ARBA" id="ARBA00022490"/>
    </source>
</evidence>
<dbReference type="InterPro" id="IPR014729">
    <property type="entry name" value="Rossmann-like_a/b/a_fold"/>
</dbReference>
<keyword evidence="5 11" id="KW-0547">Nucleotide-binding</keyword>
<dbReference type="PANTHER" id="PTHR11933">
    <property type="entry name" value="TRNA 5-METHYLAMINOMETHYL-2-THIOURIDYLATE -METHYLTRANSFERASE"/>
    <property type="match status" value="1"/>
</dbReference>
<dbReference type="Gene3D" id="2.40.30.10">
    <property type="entry name" value="Translation factors"/>
    <property type="match status" value="1"/>
</dbReference>
<feature type="site" description="Interaction with tRNA" evidence="11">
    <location>
        <position position="281"/>
    </location>
</feature>
<dbReference type="InterPro" id="IPR002871">
    <property type="entry name" value="NIF_FeS_clus_asmbl_NifU_N"/>
</dbReference>
<evidence type="ECO:0000256" key="10">
    <source>
        <dbReference type="ARBA" id="ARBA00056575"/>
    </source>
</evidence>
<keyword evidence="8" id="KW-1015">Disulfide bond</keyword>
<dbReference type="Pfam" id="PF20258">
    <property type="entry name" value="tRNA_Me_trans_C"/>
    <property type="match status" value="1"/>
</dbReference>
<feature type="active site" description="Cysteine persulfide intermediate" evidence="11">
    <location>
        <position position="354"/>
    </location>
</feature>
<evidence type="ECO:0000256" key="4">
    <source>
        <dbReference type="ARBA" id="ARBA00022694"/>
    </source>
</evidence>
<dbReference type="GO" id="GO:0016226">
    <property type="term" value="P:iron-sulfur cluster assembly"/>
    <property type="evidence" value="ECO:0007669"/>
    <property type="project" value="InterPro"/>
</dbReference>
<reference evidence="15 16" key="1">
    <citation type="journal article" date="2020" name="Front. Microbiol.">
        <title>Single-cell genomics of novel Actinobacteria with the Wood-Ljungdahl pathway discovered in a serpentinizing system.</title>
        <authorList>
            <person name="Merino N."/>
            <person name="Kawai M."/>
            <person name="Boyd E.S."/>
            <person name="Colman D.R."/>
            <person name="McGlynn S.E."/>
            <person name="Nealson K.H."/>
            <person name="Kurokawa K."/>
            <person name="Hongoh Y."/>
        </authorList>
    </citation>
    <scope>NUCLEOTIDE SEQUENCE [LARGE SCALE GENOMIC DNA]</scope>
    <source>
        <strain evidence="15 16">S06</strain>
    </source>
</reference>
<dbReference type="SUPFAM" id="SSF82649">
    <property type="entry name" value="SufE/NifU"/>
    <property type="match status" value="1"/>
</dbReference>
<comment type="subcellular location">
    <subcellularLocation>
        <location evidence="11">Cytoplasm</location>
    </subcellularLocation>
</comment>
<dbReference type="GO" id="GO:0005737">
    <property type="term" value="C:cytoplasm"/>
    <property type="evidence" value="ECO:0007669"/>
    <property type="project" value="UniProtKB-SubCell"/>
</dbReference>
<proteinExistence type="inferred from homology"/>
<dbReference type="FunFam" id="2.30.30.280:FF:000001">
    <property type="entry name" value="tRNA-specific 2-thiouridylase MnmA"/>
    <property type="match status" value="1"/>
</dbReference>
<comment type="caution">
    <text evidence="11">Lacks conserved residue(s) required for the propagation of feature annotation.</text>
</comment>
<dbReference type="Gene3D" id="2.30.30.280">
    <property type="entry name" value="Adenine nucleotide alpha hydrolases-like domains"/>
    <property type="match status" value="1"/>
</dbReference>
<feature type="binding site" evidence="11">
    <location>
        <position position="167"/>
    </location>
    <ligand>
        <name>ATP</name>
        <dbReference type="ChEBI" id="CHEBI:30616"/>
    </ligand>
</feature>
<evidence type="ECO:0000313" key="16">
    <source>
        <dbReference type="Proteomes" id="UP000580051"/>
    </source>
</evidence>
<gene>
    <name evidence="11" type="primary">mnmA</name>
    <name evidence="15" type="ORF">HKBW3S06_00893</name>
</gene>
<evidence type="ECO:0000256" key="2">
    <source>
        <dbReference type="ARBA" id="ARBA00022555"/>
    </source>
</evidence>
<evidence type="ECO:0000313" key="15">
    <source>
        <dbReference type="EMBL" id="GFP21666.1"/>
    </source>
</evidence>
<evidence type="ECO:0000256" key="3">
    <source>
        <dbReference type="ARBA" id="ARBA00022679"/>
    </source>
</evidence>
<accession>A0A6V8NT71</accession>
<evidence type="ECO:0000259" key="12">
    <source>
        <dbReference type="Pfam" id="PF01592"/>
    </source>
</evidence>
<dbReference type="Pfam" id="PF03054">
    <property type="entry name" value="tRNA_Me_trans"/>
    <property type="match status" value="1"/>
</dbReference>
<organism evidence="15 16">
    <name type="scientific">Candidatus Hakubella thermalkaliphila</name>
    <dbReference type="NCBI Taxonomy" id="2754717"/>
    <lineage>
        <taxon>Bacteria</taxon>
        <taxon>Bacillati</taxon>
        <taxon>Actinomycetota</taxon>
        <taxon>Actinomycetota incertae sedis</taxon>
        <taxon>Candidatus Hakubellales</taxon>
        <taxon>Candidatus Hakubellaceae</taxon>
        <taxon>Candidatus Hakubella</taxon>
    </lineage>
</organism>
<feature type="region of interest" description="Interaction with tRNA" evidence="11">
    <location>
        <begin position="460"/>
        <end position="461"/>
    </location>
</feature>
<feature type="domain" description="tRNA-specific 2-thiouridylase MnmA-like C-terminal" evidence="13">
    <location>
        <begin position="434"/>
        <end position="509"/>
    </location>
</feature>
<evidence type="ECO:0000256" key="6">
    <source>
        <dbReference type="ARBA" id="ARBA00022840"/>
    </source>
</evidence>
<dbReference type="Gene3D" id="3.40.50.620">
    <property type="entry name" value="HUPs"/>
    <property type="match status" value="1"/>
</dbReference>
<dbReference type="GO" id="GO:0005506">
    <property type="term" value="F:iron ion binding"/>
    <property type="evidence" value="ECO:0007669"/>
    <property type="project" value="InterPro"/>
</dbReference>
<evidence type="ECO:0000256" key="8">
    <source>
        <dbReference type="ARBA" id="ARBA00023157"/>
    </source>
</evidence>
<feature type="domain" description="tRNA-specific 2-thiouridylase MnmA-like central" evidence="14">
    <location>
        <begin position="364"/>
        <end position="427"/>
    </location>
</feature>
<evidence type="ECO:0000256" key="9">
    <source>
        <dbReference type="ARBA" id="ARBA00051542"/>
    </source>
</evidence>
<keyword evidence="2 11" id="KW-0820">tRNA-binding</keyword>
<comment type="caution">
    <text evidence="15">The sequence shown here is derived from an EMBL/GenBank/DDBJ whole genome shotgun (WGS) entry which is preliminary data.</text>
</comment>
<name>A0A6V8NT71_9ACTN</name>
<dbReference type="PANTHER" id="PTHR11933:SF5">
    <property type="entry name" value="MITOCHONDRIAL TRNA-SPECIFIC 2-THIOURIDYLASE 1"/>
    <property type="match status" value="1"/>
</dbReference>
<comment type="similarity">
    <text evidence="11">Belongs to the MnmA/TRMU family.</text>
</comment>
<feature type="active site" description="Nucleophile" evidence="11">
    <location>
        <position position="256"/>
    </location>
</feature>
<keyword evidence="4 11" id="KW-0819">tRNA processing</keyword>
<dbReference type="InterPro" id="IPR046885">
    <property type="entry name" value="MnmA-like_C"/>
</dbReference>
<dbReference type="GO" id="GO:0002143">
    <property type="term" value="P:tRNA wobble position uridine thiolation"/>
    <property type="evidence" value="ECO:0007669"/>
    <property type="project" value="TreeGrafter"/>
</dbReference>
<sequence length="520" mass="58089">MLNELMRAHLIDPQNIGTMESPDAVGQAGSVECGTLVTAQMKVRDGLIQDLKFLVYGPGQAIAACSFLSQYLQGKPLDQAARMTGRRVASLMGEIEKEMGCFKIVAAALGHCLENFISGPMGKLKPLEKLRDVSRERVAVAMSGGVDSSTAALILKEEGYDVIGLTMRLWEDGESDEGRMLNLKATDLDIEEDNYPEDRPRSCCSPLDIQDAKEVADKIGIPHYVINLADLFEQRVIRPFCDQYLEGMTPNPCLNCNRFIKLDILRRRAHWLGAYYLSTGHYVRVRSAEENGRFLVYRAEDSSKDQSCMFWSATQEQLCHFLSPLGDYTKERVRKLAERAYLPVADKMESQEICFISDNNYHRFLREKVGYCPRPGPIVDTEGKVIGTHQGLAFYTIGQRRGLGIGGPGPYYVVGIDTEKNLLIVGHWKDVYRRELIAEEVNFIPFDHLEGDLRVTAQVRYRGEEGEAIVRPVDESRVQVTFRRPIRAITPGQSVVFYQGDLLVGGGIISSFSGSGQAVV</sequence>
<keyword evidence="6 11" id="KW-0067">ATP-binding</keyword>
<dbReference type="EC" id="2.8.1.13" evidence="11"/>
<dbReference type="GO" id="GO:0103016">
    <property type="term" value="F:tRNA-uridine 2-sulfurtransferase activity"/>
    <property type="evidence" value="ECO:0007669"/>
    <property type="project" value="UniProtKB-EC"/>
</dbReference>
<evidence type="ECO:0000259" key="14">
    <source>
        <dbReference type="Pfam" id="PF20259"/>
    </source>
</evidence>
<dbReference type="SUPFAM" id="SSF52402">
    <property type="entry name" value="Adenine nucleotide alpha hydrolases-like"/>
    <property type="match status" value="1"/>
</dbReference>
<feature type="domain" description="NIF system FeS cluster assembly NifU N-terminal" evidence="12">
    <location>
        <begin position="9"/>
        <end position="113"/>
    </location>
</feature>
<dbReference type="GO" id="GO:0051536">
    <property type="term" value="F:iron-sulfur cluster binding"/>
    <property type="evidence" value="ECO:0007669"/>
    <property type="project" value="InterPro"/>
</dbReference>
<dbReference type="InterPro" id="IPR023382">
    <property type="entry name" value="MnmA-like_central_sf"/>
</dbReference>
<comment type="function">
    <text evidence="10 11">Catalyzes the 2-thiolation of uridine at the wobble position (U34) of tRNA, leading to the formation of s(2)U34.</text>
</comment>
<feature type="binding site" evidence="11">
    <location>
        <begin position="141"/>
        <end position="148"/>
    </location>
    <ligand>
        <name>ATP</name>
        <dbReference type="ChEBI" id="CHEBI:30616"/>
    </ligand>
</feature>
<dbReference type="HAMAP" id="MF_00144">
    <property type="entry name" value="tRNA_thiouridyl_MnmA"/>
    <property type="match status" value="1"/>
</dbReference>
<evidence type="ECO:0000256" key="7">
    <source>
        <dbReference type="ARBA" id="ARBA00022884"/>
    </source>
</evidence>
<dbReference type="Pfam" id="PF20259">
    <property type="entry name" value="tRNA_Me_trans_M"/>
    <property type="match status" value="1"/>
</dbReference>
<evidence type="ECO:0000256" key="5">
    <source>
        <dbReference type="ARBA" id="ARBA00022741"/>
    </source>
</evidence>
<dbReference type="Pfam" id="PF01592">
    <property type="entry name" value="NifU_N"/>
    <property type="match status" value="1"/>
</dbReference>
<protein>
    <recommendedName>
        <fullName evidence="11">tRNA-specific 2-thiouridylase MnmA</fullName>
        <ecNumber evidence="11">2.8.1.13</ecNumber>
    </recommendedName>
</protein>
<dbReference type="CDD" id="cd01998">
    <property type="entry name" value="MnmA_TRMU-like"/>
    <property type="match status" value="1"/>
</dbReference>
<dbReference type="Proteomes" id="UP000580051">
    <property type="component" value="Unassembled WGS sequence"/>
</dbReference>
<dbReference type="GO" id="GO:0005524">
    <property type="term" value="F:ATP binding"/>
    <property type="evidence" value="ECO:0007669"/>
    <property type="project" value="UniProtKB-KW"/>
</dbReference>
<keyword evidence="3 11" id="KW-0808">Transferase</keyword>
<dbReference type="NCBIfam" id="NF001138">
    <property type="entry name" value="PRK00143.1"/>
    <property type="match status" value="1"/>
</dbReference>
<evidence type="ECO:0000256" key="11">
    <source>
        <dbReference type="HAMAP-Rule" id="MF_00144"/>
    </source>
</evidence>
<feature type="region of interest" description="Interaction with tRNA" evidence="11">
    <location>
        <begin position="304"/>
        <end position="306"/>
    </location>
</feature>
<comment type="catalytic activity">
    <reaction evidence="9 11">
        <text>S-sulfanyl-L-cysteinyl-[protein] + uridine(34) in tRNA + AH2 + ATP = 2-thiouridine(34) in tRNA + L-cysteinyl-[protein] + A + AMP + diphosphate + H(+)</text>
        <dbReference type="Rhea" id="RHEA:47032"/>
        <dbReference type="Rhea" id="RHEA-COMP:10131"/>
        <dbReference type="Rhea" id="RHEA-COMP:11726"/>
        <dbReference type="Rhea" id="RHEA-COMP:11727"/>
        <dbReference type="Rhea" id="RHEA-COMP:11728"/>
        <dbReference type="ChEBI" id="CHEBI:13193"/>
        <dbReference type="ChEBI" id="CHEBI:15378"/>
        <dbReference type="ChEBI" id="CHEBI:17499"/>
        <dbReference type="ChEBI" id="CHEBI:29950"/>
        <dbReference type="ChEBI" id="CHEBI:30616"/>
        <dbReference type="ChEBI" id="CHEBI:33019"/>
        <dbReference type="ChEBI" id="CHEBI:61963"/>
        <dbReference type="ChEBI" id="CHEBI:65315"/>
        <dbReference type="ChEBI" id="CHEBI:87170"/>
        <dbReference type="ChEBI" id="CHEBI:456215"/>
        <dbReference type="EC" id="2.8.1.13"/>
    </reaction>
</comment>
<dbReference type="Gene3D" id="3.90.1010.10">
    <property type="match status" value="1"/>
</dbReference>
<dbReference type="GO" id="GO:0000049">
    <property type="term" value="F:tRNA binding"/>
    <property type="evidence" value="ECO:0007669"/>
    <property type="project" value="UniProtKB-KW"/>
</dbReference>
<dbReference type="FunFam" id="2.40.30.10:FF:000023">
    <property type="entry name" value="tRNA-specific 2-thiouridylase MnmA"/>
    <property type="match status" value="1"/>
</dbReference>
<keyword evidence="1 11" id="KW-0963">Cytoplasm</keyword>
<feature type="binding site" evidence="11">
    <location>
        <position position="280"/>
    </location>
    <ligand>
        <name>ATP</name>
        <dbReference type="ChEBI" id="CHEBI:30616"/>
    </ligand>
</feature>
<dbReference type="InterPro" id="IPR046884">
    <property type="entry name" value="MnmA-like_central"/>
</dbReference>